<dbReference type="EMBL" id="CM029041">
    <property type="protein sequence ID" value="KAG2624863.1"/>
    <property type="molecule type" value="Genomic_DNA"/>
</dbReference>
<name>A0A8T0UVT1_PANVG</name>
<sequence>MASGSGSWAFRPTSPRPRPTSRASAAGHIPRPNPSVRGRRALRPPVQAGRGGRPQGEGRRRRNRRHYPSKLKGLDGATTTSRARALSELRAARSTAARTPAGAPGRTTEELPSARGPAAAGAAPATLRRPTGKTGEELPSQ</sequence>
<evidence type="ECO:0000313" key="2">
    <source>
        <dbReference type="EMBL" id="KAG2624863.1"/>
    </source>
</evidence>
<gene>
    <name evidence="2" type="ORF">PVAP13_3KG177127</name>
</gene>
<feature type="region of interest" description="Disordered" evidence="1">
    <location>
        <begin position="1"/>
        <end position="141"/>
    </location>
</feature>
<feature type="compositionally biased region" description="Basic residues" evidence="1">
    <location>
        <begin position="59"/>
        <end position="69"/>
    </location>
</feature>
<organism evidence="2 3">
    <name type="scientific">Panicum virgatum</name>
    <name type="common">Blackwell switchgrass</name>
    <dbReference type="NCBI Taxonomy" id="38727"/>
    <lineage>
        <taxon>Eukaryota</taxon>
        <taxon>Viridiplantae</taxon>
        <taxon>Streptophyta</taxon>
        <taxon>Embryophyta</taxon>
        <taxon>Tracheophyta</taxon>
        <taxon>Spermatophyta</taxon>
        <taxon>Magnoliopsida</taxon>
        <taxon>Liliopsida</taxon>
        <taxon>Poales</taxon>
        <taxon>Poaceae</taxon>
        <taxon>PACMAD clade</taxon>
        <taxon>Panicoideae</taxon>
        <taxon>Panicodae</taxon>
        <taxon>Paniceae</taxon>
        <taxon>Panicinae</taxon>
        <taxon>Panicum</taxon>
        <taxon>Panicum sect. Hiantes</taxon>
    </lineage>
</organism>
<feature type="compositionally biased region" description="Low complexity" evidence="1">
    <location>
        <begin position="92"/>
        <end position="106"/>
    </location>
</feature>
<accession>A0A8T0UVT1</accession>
<dbReference type="Proteomes" id="UP000823388">
    <property type="component" value="Chromosome 3K"/>
</dbReference>
<evidence type="ECO:0000256" key="1">
    <source>
        <dbReference type="SAM" id="MobiDB-lite"/>
    </source>
</evidence>
<proteinExistence type="predicted"/>
<comment type="caution">
    <text evidence="2">The sequence shown here is derived from an EMBL/GenBank/DDBJ whole genome shotgun (WGS) entry which is preliminary data.</text>
</comment>
<protein>
    <submittedName>
        <fullName evidence="2">Uncharacterized protein</fullName>
    </submittedName>
</protein>
<reference evidence="2" key="1">
    <citation type="submission" date="2020-05" db="EMBL/GenBank/DDBJ databases">
        <title>WGS assembly of Panicum virgatum.</title>
        <authorList>
            <person name="Lovell J.T."/>
            <person name="Jenkins J."/>
            <person name="Shu S."/>
            <person name="Juenger T.E."/>
            <person name="Schmutz J."/>
        </authorList>
    </citation>
    <scope>NUCLEOTIDE SEQUENCE</scope>
    <source>
        <strain evidence="2">AP13</strain>
    </source>
</reference>
<keyword evidence="3" id="KW-1185">Reference proteome</keyword>
<feature type="compositionally biased region" description="Low complexity" evidence="1">
    <location>
        <begin position="114"/>
        <end position="129"/>
    </location>
</feature>
<evidence type="ECO:0000313" key="3">
    <source>
        <dbReference type="Proteomes" id="UP000823388"/>
    </source>
</evidence>
<dbReference type="AlphaFoldDB" id="A0A8T0UVT1"/>